<dbReference type="EMBL" id="CACTIH010003820">
    <property type="protein sequence ID" value="CAA2985689.1"/>
    <property type="molecule type" value="Genomic_DNA"/>
</dbReference>
<dbReference type="Proteomes" id="UP000594638">
    <property type="component" value="Unassembled WGS sequence"/>
</dbReference>
<dbReference type="AlphaFoldDB" id="A0A8S0RZE0"/>
<evidence type="ECO:0000256" key="3">
    <source>
        <dbReference type="ARBA" id="ARBA00022475"/>
    </source>
</evidence>
<evidence type="ECO:0000256" key="7">
    <source>
        <dbReference type="ARBA" id="ARBA00022737"/>
    </source>
</evidence>
<keyword evidence="7" id="KW-0677">Repeat</keyword>
<dbReference type="Gramene" id="OE9A122006T1">
    <property type="protein sequence ID" value="OE9A122006C1"/>
    <property type="gene ID" value="OE9A122006"/>
</dbReference>
<evidence type="ECO:0000256" key="5">
    <source>
        <dbReference type="ARBA" id="ARBA00022692"/>
    </source>
</evidence>
<dbReference type="GO" id="GO:0005886">
    <property type="term" value="C:plasma membrane"/>
    <property type="evidence" value="ECO:0007669"/>
    <property type="project" value="UniProtKB-SubCell"/>
</dbReference>
<keyword evidence="15" id="KW-0675">Receptor</keyword>
<keyword evidence="8 11" id="KW-1133">Transmembrane helix</keyword>
<keyword evidence="5 11" id="KW-0812">Transmembrane</keyword>
<feature type="signal peptide" evidence="12">
    <location>
        <begin position="1"/>
        <end position="22"/>
    </location>
</feature>
<dbReference type="OrthoDB" id="1748906at2759"/>
<dbReference type="GO" id="GO:0016301">
    <property type="term" value="F:kinase activity"/>
    <property type="evidence" value="ECO:0007669"/>
    <property type="project" value="UniProtKB-KW"/>
</dbReference>
<protein>
    <submittedName>
        <fullName evidence="15">LRR receptor-like serine threonine- kinase GSO1</fullName>
    </submittedName>
</protein>
<keyword evidence="15" id="KW-0418">Kinase</keyword>
<dbReference type="SMART" id="SM00369">
    <property type="entry name" value="LRR_TYP"/>
    <property type="match status" value="8"/>
</dbReference>
<dbReference type="FunFam" id="3.80.10.10:FF:000095">
    <property type="entry name" value="LRR receptor-like serine/threonine-protein kinase GSO1"/>
    <property type="match status" value="1"/>
</dbReference>
<evidence type="ECO:0000256" key="8">
    <source>
        <dbReference type="ARBA" id="ARBA00022989"/>
    </source>
</evidence>
<evidence type="ECO:0000313" key="16">
    <source>
        <dbReference type="Proteomes" id="UP000594638"/>
    </source>
</evidence>
<dbReference type="InterPro" id="IPR013210">
    <property type="entry name" value="LRR_N_plant-typ"/>
</dbReference>
<proteinExistence type="inferred from homology"/>
<dbReference type="Pfam" id="PF13855">
    <property type="entry name" value="LRR_8"/>
    <property type="match status" value="3"/>
</dbReference>
<dbReference type="InterPro" id="IPR003591">
    <property type="entry name" value="Leu-rich_rpt_typical-subtyp"/>
</dbReference>
<evidence type="ECO:0000256" key="10">
    <source>
        <dbReference type="ARBA" id="ARBA00023180"/>
    </source>
</evidence>
<keyword evidence="9 11" id="KW-0472">Membrane</keyword>
<evidence type="ECO:0000256" key="11">
    <source>
        <dbReference type="SAM" id="Phobius"/>
    </source>
</evidence>
<evidence type="ECO:0000313" key="15">
    <source>
        <dbReference type="EMBL" id="CAA2985689.1"/>
    </source>
</evidence>
<dbReference type="FunFam" id="3.80.10.10:FF:000213">
    <property type="entry name" value="Tyrosine-sulfated glycopeptide receptor 1"/>
    <property type="match status" value="1"/>
</dbReference>
<evidence type="ECO:0000256" key="2">
    <source>
        <dbReference type="ARBA" id="ARBA00009592"/>
    </source>
</evidence>
<dbReference type="Pfam" id="PF23598">
    <property type="entry name" value="LRR_14"/>
    <property type="match status" value="1"/>
</dbReference>
<feature type="domain" description="Disease resistance R13L4/SHOC-2-like LRR" evidence="14">
    <location>
        <begin position="296"/>
        <end position="514"/>
    </location>
</feature>
<evidence type="ECO:0000256" key="4">
    <source>
        <dbReference type="ARBA" id="ARBA00022614"/>
    </source>
</evidence>
<dbReference type="GO" id="GO:0051707">
    <property type="term" value="P:response to other organism"/>
    <property type="evidence" value="ECO:0007669"/>
    <property type="project" value="UniProtKB-ARBA"/>
</dbReference>
<evidence type="ECO:0000256" key="12">
    <source>
        <dbReference type="SAM" id="SignalP"/>
    </source>
</evidence>
<keyword evidence="4" id="KW-0433">Leucine-rich repeat</keyword>
<sequence>MGTKLVAMLVMMVLSLLNGWYCLGCWEEEKVALLHLRANINFPDGESLSSWAVNETATDCCQWESVECSNTTKRVIQLNFYSIRDWALGDWYFNASLFLPFRELRNLSLENNQLVGWIENEGIDRLSKLRNLEALDLSSNSFDRKILSSLSQLSSLKYLKFEDNSLGRKNYSYSSERLFGLTKLEVLDFNGNDDISNGDILSILNLNDFINLKELDLSENQFGSSGTIYGIKSMHRLRVLKLDGISVSNISNMVQSLRAFSYLEHFYFRDNYMNESIGTFELGRLRQLEGLFLDNFNVDGNFLQSIGALSSLKILSLSNCKFNGPLPVRELRHLRQLEQLFLDSSNVDGNFLQSIGALSSLKILSLSRCALNGTLPVRGWCELKNLQELYLNWNEYEGMLPSCVANMTSLRSIDLSYNKFTGNIASSPLSKLTSLEYLSLSSNHFQVPISFKAFFNHSNLKYLYVGINEIINENELEKWVPSFQLEYFRMSNCSGHPTLPNFFYYQSNLRFIDLSKNNIGGNFPAWLLENNTGLLGLYLRANAFTGTLMLPTSTNHDMQVFDVSNNKFNGSIPINITSIFPNLSSLNMSTNMFDGCVPSSFGDLKYINEMDLSDNNLSGTISSGFCNRNLIVLDISNNHLSGRIPTSMGNMTYLIIVSMSNNQLKGPIPVTICNLEGLFFLDLSHNKLCGSVPSCFNPSRISHVYLNNNQLEGELTQAFYNSSSLELLDLRENKFTGSIPQWIGTLSSMRFFLLSGNLFEGMIPHQFCEMNKLSMIDLSFNFLSGQIPQCFANISLEETKNYWLTIELRNMPITVTFTTKGNSYLYKGYILYNMSGINLSSNKLHGEIPDSLGKLSEIHAINLSHNNLNGTIPATFSSLHQIESLDLSYNNLGGKIPSGLIELNTLEVFSVAHNNLTGTIPEKGQFGSFGEDSYQGNPYLCGRPLPVNCTSTRSSPVLLSANDESEERGFMDMEAFYVSFIVSYICVVLCIATVLYINPHWRRVWFHFIEIYTIQF</sequence>
<feature type="domain" description="Leucine-rich repeat-containing N-terminal plant-type" evidence="13">
    <location>
        <begin position="28"/>
        <end position="69"/>
    </location>
</feature>
<dbReference type="Pfam" id="PF13516">
    <property type="entry name" value="LRR_6"/>
    <property type="match status" value="1"/>
</dbReference>
<gene>
    <name evidence="15" type="ORF">OLEA9_A122006</name>
</gene>
<organism evidence="15 16">
    <name type="scientific">Olea europaea subsp. europaea</name>
    <dbReference type="NCBI Taxonomy" id="158383"/>
    <lineage>
        <taxon>Eukaryota</taxon>
        <taxon>Viridiplantae</taxon>
        <taxon>Streptophyta</taxon>
        <taxon>Embryophyta</taxon>
        <taxon>Tracheophyta</taxon>
        <taxon>Spermatophyta</taxon>
        <taxon>Magnoliopsida</taxon>
        <taxon>eudicotyledons</taxon>
        <taxon>Gunneridae</taxon>
        <taxon>Pentapetalae</taxon>
        <taxon>asterids</taxon>
        <taxon>lamiids</taxon>
        <taxon>Lamiales</taxon>
        <taxon>Oleaceae</taxon>
        <taxon>Oleeae</taxon>
        <taxon>Olea</taxon>
    </lineage>
</organism>
<accession>A0A8S0RZE0</accession>
<keyword evidence="3" id="KW-1003">Cell membrane</keyword>
<comment type="subcellular location">
    <subcellularLocation>
        <location evidence="1">Cell membrane</location>
        <topology evidence="1">Single-pass type I membrane protein</topology>
    </subcellularLocation>
</comment>
<name>A0A8S0RZE0_OLEEU</name>
<reference evidence="15 16" key="1">
    <citation type="submission" date="2019-12" db="EMBL/GenBank/DDBJ databases">
        <authorList>
            <person name="Alioto T."/>
            <person name="Alioto T."/>
            <person name="Gomez Garrido J."/>
        </authorList>
    </citation>
    <scope>NUCLEOTIDE SEQUENCE [LARGE SCALE GENOMIC DNA]</scope>
</reference>
<keyword evidence="16" id="KW-1185">Reference proteome</keyword>
<evidence type="ECO:0000256" key="6">
    <source>
        <dbReference type="ARBA" id="ARBA00022729"/>
    </source>
</evidence>
<evidence type="ECO:0000259" key="13">
    <source>
        <dbReference type="Pfam" id="PF08263"/>
    </source>
</evidence>
<comment type="caution">
    <text evidence="15">The sequence shown here is derived from an EMBL/GenBank/DDBJ whole genome shotgun (WGS) entry which is preliminary data.</text>
</comment>
<dbReference type="InterPro" id="IPR055414">
    <property type="entry name" value="LRR_R13L4/SHOC2-like"/>
</dbReference>
<evidence type="ECO:0000256" key="9">
    <source>
        <dbReference type="ARBA" id="ARBA00023136"/>
    </source>
</evidence>
<dbReference type="InterPro" id="IPR032675">
    <property type="entry name" value="LRR_dom_sf"/>
</dbReference>
<dbReference type="Pfam" id="PF08263">
    <property type="entry name" value="LRRNT_2"/>
    <property type="match status" value="1"/>
</dbReference>
<dbReference type="InterPro" id="IPR051502">
    <property type="entry name" value="RLP_Defense_Trigger"/>
</dbReference>
<dbReference type="Gene3D" id="3.80.10.10">
    <property type="entry name" value="Ribonuclease Inhibitor"/>
    <property type="match status" value="2"/>
</dbReference>
<feature type="transmembrane region" description="Helical" evidence="11">
    <location>
        <begin position="975"/>
        <end position="997"/>
    </location>
</feature>
<dbReference type="PANTHER" id="PTHR48062">
    <property type="entry name" value="RECEPTOR-LIKE PROTEIN 14"/>
    <property type="match status" value="1"/>
</dbReference>
<keyword evidence="15" id="KW-0808">Transferase</keyword>
<evidence type="ECO:0000256" key="1">
    <source>
        <dbReference type="ARBA" id="ARBA00004251"/>
    </source>
</evidence>
<dbReference type="Gramene" id="OE9A122006T2">
    <property type="protein sequence ID" value="OE9A122006C2"/>
    <property type="gene ID" value="OE9A122006"/>
</dbReference>
<evidence type="ECO:0000259" key="14">
    <source>
        <dbReference type="Pfam" id="PF23598"/>
    </source>
</evidence>
<comment type="similarity">
    <text evidence="2">Belongs to the RLP family.</text>
</comment>
<keyword evidence="6 12" id="KW-0732">Signal</keyword>
<dbReference type="Pfam" id="PF00560">
    <property type="entry name" value="LRR_1"/>
    <property type="match status" value="4"/>
</dbReference>
<dbReference type="GO" id="GO:0006952">
    <property type="term" value="P:defense response"/>
    <property type="evidence" value="ECO:0007669"/>
    <property type="project" value="UniProtKB-ARBA"/>
</dbReference>
<feature type="chain" id="PRO_5035739326" evidence="12">
    <location>
        <begin position="23"/>
        <end position="1016"/>
    </location>
</feature>
<dbReference type="InterPro" id="IPR001611">
    <property type="entry name" value="Leu-rich_rpt"/>
</dbReference>
<keyword evidence="10" id="KW-0325">Glycoprotein</keyword>
<dbReference type="PANTHER" id="PTHR48062:SF21">
    <property type="entry name" value="RECEPTOR-LIKE PROTEIN 12"/>
    <property type="match status" value="1"/>
</dbReference>
<dbReference type="SUPFAM" id="SSF52058">
    <property type="entry name" value="L domain-like"/>
    <property type="match status" value="4"/>
</dbReference>